<evidence type="ECO:0000259" key="1">
    <source>
        <dbReference type="Pfam" id="PF13672"/>
    </source>
</evidence>
<evidence type="ECO:0000313" key="3">
    <source>
        <dbReference type="Proteomes" id="UP000018211"/>
    </source>
</evidence>
<dbReference type="SUPFAM" id="SSF81606">
    <property type="entry name" value="PP2C-like"/>
    <property type="match status" value="1"/>
</dbReference>
<organism evidence="2 3">
    <name type="scientific">Vibrio nigripulchritudo SOn1</name>
    <dbReference type="NCBI Taxonomy" id="1238450"/>
    <lineage>
        <taxon>Bacteria</taxon>
        <taxon>Pseudomonadati</taxon>
        <taxon>Pseudomonadota</taxon>
        <taxon>Gammaproteobacteria</taxon>
        <taxon>Vibrionales</taxon>
        <taxon>Vibrionaceae</taxon>
        <taxon>Vibrio</taxon>
    </lineage>
</organism>
<dbReference type="InterPro" id="IPR001932">
    <property type="entry name" value="PPM-type_phosphatase-like_dom"/>
</dbReference>
<protein>
    <recommendedName>
        <fullName evidence="1">PPM-type phosphatase domain-containing protein</fullName>
    </recommendedName>
</protein>
<feature type="domain" description="PPM-type phosphatase" evidence="1">
    <location>
        <begin position="12"/>
        <end position="130"/>
    </location>
</feature>
<dbReference type="Gene3D" id="3.60.40.10">
    <property type="entry name" value="PPM-type phosphatase domain"/>
    <property type="match status" value="1"/>
</dbReference>
<accession>A0AAV2VXP2</accession>
<name>A0AAV2VXP2_9VIBR</name>
<proteinExistence type="predicted"/>
<sequence length="321" mass="35669">MNINAFSRSKSRNNKKPGDDAMLIVPGNIIALLDGATDPFASFKEGGESSGRYASNTVAAICAELFSDKAFGESSAEFILRSISERFAERMSNHKFVHSPSTTLSMVIFLEDNLRILNVGDSGVRVNGTDVYCHHKPIDSVATTTRIAIHHRLKDVFPDPDSLEKVTRRLSFHGIECGVSDQIIDKKDVDSILARVLEQHSKIASYEDLERFVLKGIVSQKVYANNGEHPLGFSTLDGNLPLMNDVIDTTLSIESVRTLELFSDGYLTMPEGTKVSDWEEEYARVEQLDFAKVSDFENIKGSTSEEFFDDRSIISLEMTTP</sequence>
<dbReference type="EMBL" id="CAOF01000179">
    <property type="protein sequence ID" value="CCO49528.1"/>
    <property type="molecule type" value="Genomic_DNA"/>
</dbReference>
<dbReference type="Pfam" id="PF13672">
    <property type="entry name" value="PP2C_2"/>
    <property type="match status" value="1"/>
</dbReference>
<dbReference type="InterPro" id="IPR036457">
    <property type="entry name" value="PPM-type-like_dom_sf"/>
</dbReference>
<reference evidence="2 3" key="1">
    <citation type="journal article" date="2013" name="ISME J.">
        <title>Comparative genomics of pathogenic lineages of Vibrio nigripulchritudo identifies virulence-associated traits.</title>
        <authorList>
            <person name="Goudenege D."/>
            <person name="Labreuche Y."/>
            <person name="Krin E."/>
            <person name="Ansquer D."/>
            <person name="Mangenot S."/>
            <person name="Calteau A."/>
            <person name="Medigue C."/>
            <person name="Mazel D."/>
            <person name="Polz M.F."/>
            <person name="Le Roux F."/>
        </authorList>
    </citation>
    <scope>NUCLEOTIDE SEQUENCE [LARGE SCALE GENOMIC DNA]</scope>
    <source>
        <strain evidence="2 3">SOn1</strain>
    </source>
</reference>
<evidence type="ECO:0000313" key="2">
    <source>
        <dbReference type="EMBL" id="CCO49528.1"/>
    </source>
</evidence>
<dbReference type="AlphaFoldDB" id="A0AAV2VXP2"/>
<dbReference type="Proteomes" id="UP000018211">
    <property type="component" value="Unassembled WGS sequence"/>
</dbReference>
<comment type="caution">
    <text evidence="2">The sequence shown here is derived from an EMBL/GenBank/DDBJ whole genome shotgun (WGS) entry which is preliminary data.</text>
</comment>
<gene>
    <name evidence="2" type="ORF">VIBNISOn1_830086</name>
</gene>
<dbReference type="RefSeq" id="WP_022613617.1">
    <property type="nucleotide sequence ID" value="NZ_LK391965.1"/>
</dbReference>